<dbReference type="EMBL" id="JACYWE010000007">
    <property type="protein sequence ID" value="MBD8507272.1"/>
    <property type="molecule type" value="Genomic_DNA"/>
</dbReference>
<evidence type="ECO:0000313" key="1">
    <source>
        <dbReference type="EMBL" id="MBD8507272.1"/>
    </source>
</evidence>
<evidence type="ECO:0000313" key="2">
    <source>
        <dbReference type="Proteomes" id="UP000642993"/>
    </source>
</evidence>
<gene>
    <name evidence="1" type="ORF">HT102_12335</name>
</gene>
<accession>A0A927JER8</accession>
<keyword evidence="2" id="KW-1185">Reference proteome</keyword>
<organism evidence="1 2">
    <name type="scientific">Lolliginicoccus lacisalsi</name>
    <dbReference type="NCBI Taxonomy" id="2742202"/>
    <lineage>
        <taxon>Bacteria</taxon>
        <taxon>Bacillati</taxon>
        <taxon>Actinomycetota</taxon>
        <taxon>Actinomycetes</taxon>
        <taxon>Mycobacteriales</taxon>
        <taxon>Hoyosellaceae</taxon>
        <taxon>Lolliginicoccus</taxon>
    </lineage>
</organism>
<dbReference type="AlphaFoldDB" id="A0A927JER8"/>
<comment type="caution">
    <text evidence="1">The sequence shown here is derived from an EMBL/GenBank/DDBJ whole genome shotgun (WGS) entry which is preliminary data.</text>
</comment>
<name>A0A927JER8_9ACTN</name>
<reference evidence="1" key="1">
    <citation type="submission" date="2020-09" db="EMBL/GenBank/DDBJ databases">
        <title>Hoyosella lacisalsi sp. nov., a halotolerant actinobacterium isolated from soil of Lake Gudzhirganskoe.</title>
        <authorList>
            <person name="Yang Q."/>
            <person name="Guo P.Y."/>
            <person name="Liu S.W."/>
            <person name="Li F.N."/>
            <person name="Sun C.H."/>
        </authorList>
    </citation>
    <scope>NUCLEOTIDE SEQUENCE</scope>
    <source>
        <strain evidence="1">G463</strain>
    </source>
</reference>
<protein>
    <submittedName>
        <fullName evidence="1">Uncharacterized protein</fullName>
    </submittedName>
</protein>
<sequence>MSAHGAARAMGWATLAYSVAVLARPRVLAAPCGFVDEGQEVAPPVGMTVRGIAARDAAMGAAMALAPAGPALRLATAARAASDLADAVIFGAGLAPQGRAAKVSGVAAAWGALNLACLARM</sequence>
<dbReference type="Proteomes" id="UP000642993">
    <property type="component" value="Unassembled WGS sequence"/>
</dbReference>
<proteinExistence type="predicted"/>